<dbReference type="Proteomes" id="UP001579974">
    <property type="component" value="Unassembled WGS sequence"/>
</dbReference>
<dbReference type="InterPro" id="IPR002731">
    <property type="entry name" value="ATPase_BadF"/>
</dbReference>
<comment type="caution">
    <text evidence="2">The sequence shown here is derived from an EMBL/GenBank/DDBJ whole genome shotgun (WGS) entry which is preliminary data.</text>
</comment>
<proteinExistence type="predicted"/>
<dbReference type="Pfam" id="PF01869">
    <property type="entry name" value="BcrAD_BadFG"/>
    <property type="match status" value="1"/>
</dbReference>
<dbReference type="PANTHER" id="PTHR43190:SF3">
    <property type="entry name" value="N-ACETYL-D-GLUCOSAMINE KINASE"/>
    <property type="match status" value="1"/>
</dbReference>
<organism evidence="2 3">
    <name type="scientific">Alicyclobacillus fastidiosus</name>
    <dbReference type="NCBI Taxonomy" id="392011"/>
    <lineage>
        <taxon>Bacteria</taxon>
        <taxon>Bacillati</taxon>
        <taxon>Bacillota</taxon>
        <taxon>Bacilli</taxon>
        <taxon>Bacillales</taxon>
        <taxon>Alicyclobacillaceae</taxon>
        <taxon>Alicyclobacillus</taxon>
    </lineage>
</organism>
<accession>A0ABV5AB39</accession>
<protein>
    <submittedName>
        <fullName evidence="2">BadF/BadG/BcrA/BcrD ATPase family protein</fullName>
    </submittedName>
</protein>
<feature type="domain" description="ATPase BadF/BadG/BcrA/BcrD type" evidence="1">
    <location>
        <begin position="5"/>
        <end position="265"/>
    </location>
</feature>
<gene>
    <name evidence="2" type="ORF">KKP3000_002759</name>
</gene>
<dbReference type="InterPro" id="IPR043129">
    <property type="entry name" value="ATPase_NBD"/>
</dbReference>
<dbReference type="EMBL" id="JBDXSU010000003">
    <property type="protein sequence ID" value="MFB5189487.1"/>
    <property type="molecule type" value="Genomic_DNA"/>
</dbReference>
<evidence type="ECO:0000313" key="2">
    <source>
        <dbReference type="EMBL" id="MFB5189487.1"/>
    </source>
</evidence>
<dbReference type="CDD" id="cd24007">
    <property type="entry name" value="ASKHA_NBD_eukNAGK-like"/>
    <property type="match status" value="1"/>
</dbReference>
<name>A0ABV5AB39_9BACL</name>
<dbReference type="RefSeq" id="WP_275475449.1">
    <property type="nucleotide sequence ID" value="NZ_CP162940.1"/>
</dbReference>
<keyword evidence="3" id="KW-1185">Reference proteome</keyword>
<dbReference type="InterPro" id="IPR052519">
    <property type="entry name" value="Euk-type_GlcNAc_Kinase"/>
</dbReference>
<evidence type="ECO:0000313" key="3">
    <source>
        <dbReference type="Proteomes" id="UP001579974"/>
    </source>
</evidence>
<dbReference type="SUPFAM" id="SSF53067">
    <property type="entry name" value="Actin-like ATPase domain"/>
    <property type="match status" value="2"/>
</dbReference>
<reference evidence="2 3" key="1">
    <citation type="journal article" date="2024" name="Int. J. Mol. Sci.">
        <title>Exploration of Alicyclobacillus spp. Genome in Search of Antibiotic Resistance.</title>
        <authorList>
            <person name="Bucka-Kolendo J."/>
            <person name="Kiousi D.E."/>
            <person name="Dekowska A."/>
            <person name="Mikolajczuk-Szczyrba A."/>
            <person name="Karadedos D.M."/>
            <person name="Michael P."/>
            <person name="Galanis A."/>
            <person name="Sokolowska B."/>
        </authorList>
    </citation>
    <scope>NUCLEOTIDE SEQUENCE [LARGE SCALE GENOMIC DNA]</scope>
    <source>
        <strain evidence="2 3">KKP 3000</strain>
    </source>
</reference>
<evidence type="ECO:0000259" key="1">
    <source>
        <dbReference type="Pfam" id="PF01869"/>
    </source>
</evidence>
<sequence>MSTYIGVDGGGTKTQVFLIDNGGGATIIAPSSNPNVVGWNEAQDVVTRSICACLAARNLKREDVRGLSICMSGVDRPAESARLHAVFQERFPNSAVEIKNDALAALAAGTRGQSGVVLIAGTGSIAVGESTTGQIARAGGYGYLLGDEGSGFAIGRAGLMAAIQGFEGRASQTALWERAMDVYDVDHTQSLIPLVYASAHPVNTIAKFAKEVVALADSDSVADQIIAGAVSDYLRLVEAVVRDLAGEVGQTTVLAGGLFTNTDVLVRRLAKVAPAMRFQPLSATSAFGSAAAGAALRAVKVAFQARGLATDAGISLWQTSLEKLKSQGGAVQEMDVVMTYG</sequence>
<dbReference type="Gene3D" id="3.30.420.40">
    <property type="match status" value="2"/>
</dbReference>
<dbReference type="PANTHER" id="PTHR43190">
    <property type="entry name" value="N-ACETYL-D-GLUCOSAMINE KINASE"/>
    <property type="match status" value="1"/>
</dbReference>